<dbReference type="SMART" id="SM00922">
    <property type="entry name" value="MR_MLE"/>
    <property type="match status" value="1"/>
</dbReference>
<dbReference type="InterPro" id="IPR036849">
    <property type="entry name" value="Enolase-like_C_sf"/>
</dbReference>
<comment type="cofactor">
    <cofactor evidence="4">
        <name>a divalent metal cation</name>
        <dbReference type="ChEBI" id="CHEBI:60240"/>
    </cofactor>
</comment>
<evidence type="ECO:0000256" key="2">
    <source>
        <dbReference type="ARBA" id="ARBA00022842"/>
    </source>
</evidence>
<keyword evidence="1 4" id="KW-0479">Metal-binding</keyword>
<feature type="binding site" evidence="4">
    <location>
        <position position="146"/>
    </location>
    <ligand>
        <name>Mg(2+)</name>
        <dbReference type="ChEBI" id="CHEBI:18420"/>
    </ligand>
</feature>
<keyword evidence="4" id="KW-0474">Menaquinone biosynthesis</keyword>
<keyword evidence="7" id="KW-1185">Reference proteome</keyword>
<comment type="catalytic activity">
    <reaction evidence="4">
        <text>(1R,6R)-6-hydroxy-2-succinyl-cyclohexa-2,4-diene-1-carboxylate = 2-succinylbenzoate + H2O</text>
        <dbReference type="Rhea" id="RHEA:10196"/>
        <dbReference type="ChEBI" id="CHEBI:15377"/>
        <dbReference type="ChEBI" id="CHEBI:18325"/>
        <dbReference type="ChEBI" id="CHEBI:58689"/>
        <dbReference type="EC" id="4.2.1.113"/>
    </reaction>
</comment>
<feature type="binding site" evidence="4">
    <location>
        <position position="174"/>
    </location>
    <ligand>
        <name>Mg(2+)</name>
        <dbReference type="ChEBI" id="CHEBI:18420"/>
    </ligand>
</feature>
<evidence type="ECO:0000259" key="5">
    <source>
        <dbReference type="SMART" id="SM00922"/>
    </source>
</evidence>
<dbReference type="Pfam" id="PF18374">
    <property type="entry name" value="Enolase_like_N"/>
    <property type="match status" value="1"/>
</dbReference>
<dbReference type="RefSeq" id="WP_378035401.1">
    <property type="nucleotide sequence ID" value="NZ_JBHSIV010000006.1"/>
</dbReference>
<comment type="pathway">
    <text evidence="4">Quinol/quinone metabolism; menaquinone biosynthesis.</text>
</comment>
<evidence type="ECO:0000313" key="6">
    <source>
        <dbReference type="EMBL" id="MFC5062048.1"/>
    </source>
</evidence>
<dbReference type="InterPro" id="IPR029065">
    <property type="entry name" value="Enolase_C-like"/>
</dbReference>
<dbReference type="InterPro" id="IPR013342">
    <property type="entry name" value="Mandelate_racemase_C"/>
</dbReference>
<dbReference type="GO" id="GO:0043748">
    <property type="term" value="F:O-succinylbenzoate synthase activity"/>
    <property type="evidence" value="ECO:0007669"/>
    <property type="project" value="UniProtKB-EC"/>
</dbReference>
<comment type="similarity">
    <text evidence="4">Belongs to the mandelate racemase/muconate lactonizing enzyme family. MenC type 1 subfamily.</text>
</comment>
<protein>
    <recommendedName>
        <fullName evidence="4">o-succinylbenzoate synthase</fullName>
        <shortName evidence="4">OSB synthase</shortName>
        <shortName evidence="4">OSBS</shortName>
        <ecNumber evidence="4">4.2.1.113</ecNumber>
    </recommendedName>
    <alternativeName>
        <fullName evidence="4">4-(2'-carboxyphenyl)-4-oxybutyric acid synthase</fullName>
    </alternativeName>
    <alternativeName>
        <fullName evidence="4">o-succinylbenzoic acid synthase</fullName>
    </alternativeName>
</protein>
<feature type="binding site" evidence="4">
    <location>
        <position position="197"/>
    </location>
    <ligand>
        <name>Mg(2+)</name>
        <dbReference type="ChEBI" id="CHEBI:18420"/>
    </ligand>
</feature>
<reference evidence="7" key="1">
    <citation type="journal article" date="2019" name="Int. J. Syst. Evol. Microbiol.">
        <title>The Global Catalogue of Microorganisms (GCM) 10K type strain sequencing project: providing services to taxonomists for standard genome sequencing and annotation.</title>
        <authorList>
            <consortium name="The Broad Institute Genomics Platform"/>
            <consortium name="The Broad Institute Genome Sequencing Center for Infectious Disease"/>
            <person name="Wu L."/>
            <person name="Ma J."/>
        </authorList>
    </citation>
    <scope>NUCLEOTIDE SEQUENCE [LARGE SCALE GENOMIC DNA]</scope>
    <source>
        <strain evidence="7">CGMCC 4.7093</strain>
    </source>
</reference>
<dbReference type="Proteomes" id="UP001595947">
    <property type="component" value="Unassembled WGS sequence"/>
</dbReference>
<proteinExistence type="inferred from homology"/>
<dbReference type="HAMAP" id="MF_00470">
    <property type="entry name" value="MenC_1"/>
    <property type="match status" value="1"/>
</dbReference>
<name>A0ABV9YGU4_9PSEU</name>
<feature type="domain" description="Mandelate racemase/muconate lactonizing enzyme C-terminal" evidence="5">
    <location>
        <begin position="93"/>
        <end position="193"/>
    </location>
</feature>
<dbReference type="Pfam" id="PF13378">
    <property type="entry name" value="MR_MLE_C"/>
    <property type="match status" value="1"/>
</dbReference>
<accession>A0ABV9YGU4</accession>
<dbReference type="SFLD" id="SFLDS00001">
    <property type="entry name" value="Enolase"/>
    <property type="match status" value="1"/>
</dbReference>
<evidence type="ECO:0000313" key="7">
    <source>
        <dbReference type="Proteomes" id="UP001595947"/>
    </source>
</evidence>
<evidence type="ECO:0000256" key="4">
    <source>
        <dbReference type="HAMAP-Rule" id="MF_00470"/>
    </source>
</evidence>
<dbReference type="NCBIfam" id="NF002782">
    <property type="entry name" value="PRK02901.1"/>
    <property type="match status" value="1"/>
</dbReference>
<dbReference type="PANTHER" id="PTHR48073">
    <property type="entry name" value="O-SUCCINYLBENZOATE SYNTHASE-RELATED"/>
    <property type="match status" value="1"/>
</dbReference>
<sequence length="336" mass="34670">MTSPGTTTVAGPGGVPLDVVVLALAMPVRFRGITVRETALLRGPDGAWGEFCPFPEYDDEEAAPWLRCALESALGPAWPAPRRTSVPVNATVPAVGPKHAHRIVVNSGASTAKVKVAEAGQTLADDLARVEAVRAALGPAGRVRVDANGRWDVGAAVAAVAALDRAAGGLEYVEQPCATVEELAAVRRRVDVPVAADESIRRAADPMRVVAAEAADVAVVKVAPLGGVRAALEIAARIGLPCVVSSAVESSVGLAAGLALAGALPELPHACGLGTTSLLADDPVAEPFVPVHGMLPVPDRAPAFVGTTDQQASPDRVAWWLDRLSRVLRRVDDVVR</sequence>
<organism evidence="6 7">
    <name type="scientific">Actinomycetospora atypica</name>
    <dbReference type="NCBI Taxonomy" id="1290095"/>
    <lineage>
        <taxon>Bacteria</taxon>
        <taxon>Bacillati</taxon>
        <taxon>Actinomycetota</taxon>
        <taxon>Actinomycetes</taxon>
        <taxon>Pseudonocardiales</taxon>
        <taxon>Pseudonocardiaceae</taxon>
        <taxon>Actinomycetospora</taxon>
    </lineage>
</organism>
<keyword evidence="2 4" id="KW-0460">Magnesium</keyword>
<keyword evidence="3 4" id="KW-0456">Lyase</keyword>
<gene>
    <name evidence="4" type="primary">menC</name>
    <name evidence="6" type="ORF">ACFPBZ_07520</name>
</gene>
<feature type="active site" description="Proton acceptor" evidence="4">
    <location>
        <position position="221"/>
    </location>
</feature>
<dbReference type="SFLD" id="SFLDG00180">
    <property type="entry name" value="muconate_cycloisomerase"/>
    <property type="match status" value="1"/>
</dbReference>
<evidence type="ECO:0000256" key="3">
    <source>
        <dbReference type="ARBA" id="ARBA00023239"/>
    </source>
</evidence>
<dbReference type="InterPro" id="IPR010196">
    <property type="entry name" value="OSB_synthase_MenC1"/>
</dbReference>
<comment type="function">
    <text evidence="4">Converts 2-succinyl-6-hydroxy-2,4-cyclohexadiene-1-carboxylate (SHCHC) to 2-succinylbenzoate (OSB).</text>
</comment>
<dbReference type="EMBL" id="JBHSIV010000006">
    <property type="protein sequence ID" value="MFC5062048.1"/>
    <property type="molecule type" value="Genomic_DNA"/>
</dbReference>
<dbReference type="SUPFAM" id="SSF51604">
    <property type="entry name" value="Enolase C-terminal domain-like"/>
    <property type="match status" value="1"/>
</dbReference>
<feature type="active site" description="Proton donor" evidence="4">
    <location>
        <position position="115"/>
    </location>
</feature>
<dbReference type="SFLD" id="SFLDF00009">
    <property type="entry name" value="o-succinylbenzoate_synthase"/>
    <property type="match status" value="1"/>
</dbReference>
<dbReference type="PANTHER" id="PTHR48073:SF2">
    <property type="entry name" value="O-SUCCINYLBENZOATE SYNTHASE"/>
    <property type="match status" value="1"/>
</dbReference>
<dbReference type="Gene3D" id="3.20.20.120">
    <property type="entry name" value="Enolase-like C-terminal domain"/>
    <property type="match status" value="1"/>
</dbReference>
<dbReference type="EC" id="4.2.1.113" evidence="4"/>
<comment type="caution">
    <text evidence="6">The sequence shown here is derived from an EMBL/GenBank/DDBJ whole genome shotgun (WGS) entry which is preliminary data.</text>
</comment>
<evidence type="ECO:0000256" key="1">
    <source>
        <dbReference type="ARBA" id="ARBA00022723"/>
    </source>
</evidence>
<comment type="pathway">
    <text evidence="4">Quinol/quinone metabolism; 1,4-dihydroxy-2-naphthoate biosynthesis; 1,4-dihydroxy-2-naphthoate from chorismate: step 4/7.</text>
</comment>